<comment type="similarity">
    <text evidence="1">Belongs to the CCDC43 family.</text>
</comment>
<evidence type="ECO:0000256" key="1">
    <source>
        <dbReference type="ARBA" id="ARBA00005305"/>
    </source>
</evidence>
<reference evidence="5" key="1">
    <citation type="submission" date="2015-05" db="UniProtKB">
        <authorList>
            <consortium name="EnsemblMetazoa"/>
        </authorList>
    </citation>
    <scope>IDENTIFICATION</scope>
</reference>
<dbReference type="InterPro" id="IPR058771">
    <property type="entry name" value="PWI_CCDC43"/>
</dbReference>
<feature type="domain" description="CCDC43 PWI-like" evidence="4">
    <location>
        <begin position="5"/>
        <end position="76"/>
    </location>
</feature>
<keyword evidence="3" id="KW-0175">Coiled coil</keyword>
<evidence type="ECO:0000313" key="6">
    <source>
        <dbReference type="Proteomes" id="UP000015103"/>
    </source>
</evidence>
<sequence length="105" mass="12233">MAACMELDFEQWLKTKLKLLDIDEEVLGHRIYQVLVKEDSLEDKNTCLENLLASFIGSQTKEHTTEIVERWNLHKNQKGNLVVSNDDTWEEPVCELVKEEFSHAT</sequence>
<dbReference type="Proteomes" id="UP000015103">
    <property type="component" value="Unassembled WGS sequence"/>
</dbReference>
<dbReference type="Pfam" id="PF26091">
    <property type="entry name" value="PWI_CCDC43"/>
    <property type="match status" value="1"/>
</dbReference>
<accession>T1I9M2</accession>
<dbReference type="HOGENOM" id="CLU_2239913_0_0_1"/>
<organism evidence="5 6">
    <name type="scientific">Rhodnius prolixus</name>
    <name type="common">Triatomid bug</name>
    <dbReference type="NCBI Taxonomy" id="13249"/>
    <lineage>
        <taxon>Eukaryota</taxon>
        <taxon>Metazoa</taxon>
        <taxon>Ecdysozoa</taxon>
        <taxon>Arthropoda</taxon>
        <taxon>Hexapoda</taxon>
        <taxon>Insecta</taxon>
        <taxon>Pterygota</taxon>
        <taxon>Neoptera</taxon>
        <taxon>Paraneoptera</taxon>
        <taxon>Hemiptera</taxon>
        <taxon>Heteroptera</taxon>
        <taxon>Panheteroptera</taxon>
        <taxon>Cimicomorpha</taxon>
        <taxon>Reduviidae</taxon>
        <taxon>Triatominae</taxon>
        <taxon>Rhodnius</taxon>
    </lineage>
</organism>
<evidence type="ECO:0000313" key="5">
    <source>
        <dbReference type="EnsemblMetazoa" id="RPRC012993-PA"/>
    </source>
</evidence>
<evidence type="ECO:0000256" key="2">
    <source>
        <dbReference type="ARBA" id="ARBA00016648"/>
    </source>
</evidence>
<evidence type="ECO:0000259" key="4">
    <source>
        <dbReference type="Pfam" id="PF26091"/>
    </source>
</evidence>
<evidence type="ECO:0000256" key="3">
    <source>
        <dbReference type="ARBA" id="ARBA00023054"/>
    </source>
</evidence>
<dbReference type="EnsemblMetazoa" id="RPRC012993-RA">
    <property type="protein sequence ID" value="RPRC012993-PA"/>
    <property type="gene ID" value="RPRC012993"/>
</dbReference>
<dbReference type="VEuPathDB" id="VectorBase:RPRC012993"/>
<dbReference type="PANTHER" id="PTHR31684:SF2">
    <property type="entry name" value="COILED-COIL DOMAIN-CONTAINING PROTEIN 43"/>
    <property type="match status" value="1"/>
</dbReference>
<protein>
    <recommendedName>
        <fullName evidence="2">Coiled-coil domain-containing protein 43</fullName>
    </recommendedName>
</protein>
<dbReference type="InterPro" id="IPR037666">
    <property type="entry name" value="CCDC43"/>
</dbReference>
<dbReference type="InParanoid" id="T1I9M2"/>
<dbReference type="EMBL" id="ACPB03016965">
    <property type="status" value="NOT_ANNOTATED_CDS"/>
    <property type="molecule type" value="Genomic_DNA"/>
</dbReference>
<name>T1I9M2_RHOPR</name>
<proteinExistence type="inferred from homology"/>
<keyword evidence="6" id="KW-1185">Reference proteome</keyword>
<dbReference type="AlphaFoldDB" id="T1I9M2"/>
<dbReference type="PANTHER" id="PTHR31684">
    <property type="entry name" value="COILED-COIL DOMAIN-CONTAINING PROTEIN 43"/>
    <property type="match status" value="1"/>
</dbReference>